<evidence type="ECO:0000256" key="5">
    <source>
        <dbReference type="ARBA" id="ARBA00022989"/>
    </source>
</evidence>
<dbReference type="SUPFAM" id="SSF82689">
    <property type="entry name" value="Mechanosensitive channel protein MscS (YggB), C-terminal domain"/>
    <property type="match status" value="1"/>
</dbReference>
<dbReference type="GO" id="GO:0005886">
    <property type="term" value="C:plasma membrane"/>
    <property type="evidence" value="ECO:0007669"/>
    <property type="project" value="UniProtKB-SubCell"/>
</dbReference>
<accession>A0A212PYZ9</accession>
<dbReference type="SUPFAM" id="SSF50182">
    <property type="entry name" value="Sm-like ribonucleoproteins"/>
    <property type="match status" value="1"/>
</dbReference>
<comment type="subcellular location">
    <subcellularLocation>
        <location evidence="1">Cell membrane</location>
        <topology evidence="1">Multi-pass membrane protein</topology>
    </subcellularLocation>
</comment>
<evidence type="ECO:0000259" key="11">
    <source>
        <dbReference type="Pfam" id="PF21088"/>
    </source>
</evidence>
<feature type="transmembrane region" description="Helical" evidence="8">
    <location>
        <begin position="521"/>
        <end position="538"/>
    </location>
</feature>
<proteinExistence type="inferred from homology"/>
<evidence type="ECO:0000256" key="6">
    <source>
        <dbReference type="ARBA" id="ARBA00023136"/>
    </source>
</evidence>
<feature type="transmembrane region" description="Helical" evidence="8">
    <location>
        <begin position="243"/>
        <end position="267"/>
    </location>
</feature>
<dbReference type="PANTHER" id="PTHR30460:SF0">
    <property type="entry name" value="MODERATE CONDUCTANCE MECHANOSENSITIVE CHANNEL YBIO"/>
    <property type="match status" value="1"/>
</dbReference>
<dbReference type="Proteomes" id="UP000197065">
    <property type="component" value="Unassembled WGS sequence"/>
</dbReference>
<evidence type="ECO:0000256" key="1">
    <source>
        <dbReference type="ARBA" id="ARBA00004651"/>
    </source>
</evidence>
<evidence type="ECO:0000256" key="4">
    <source>
        <dbReference type="ARBA" id="ARBA00022692"/>
    </source>
</evidence>
<dbReference type="SUPFAM" id="SSF82861">
    <property type="entry name" value="Mechanosensitive channel protein MscS (YggB), transmembrane region"/>
    <property type="match status" value="1"/>
</dbReference>
<evidence type="ECO:0000313" key="12">
    <source>
        <dbReference type="EMBL" id="SNB52209.1"/>
    </source>
</evidence>
<evidence type="ECO:0000256" key="8">
    <source>
        <dbReference type="SAM" id="Phobius"/>
    </source>
</evidence>
<feature type="transmembrane region" description="Helical" evidence="8">
    <location>
        <begin position="320"/>
        <end position="339"/>
    </location>
</feature>
<dbReference type="Pfam" id="PF21088">
    <property type="entry name" value="MS_channel_1st"/>
    <property type="match status" value="1"/>
</dbReference>
<dbReference type="GO" id="GO:0008381">
    <property type="term" value="F:mechanosensitive monoatomic ion channel activity"/>
    <property type="evidence" value="ECO:0007669"/>
    <property type="project" value="InterPro"/>
</dbReference>
<feature type="transmembrane region" description="Helical" evidence="8">
    <location>
        <begin position="279"/>
        <end position="299"/>
    </location>
</feature>
<keyword evidence="6 8" id="KW-0472">Membrane</keyword>
<dbReference type="Pfam" id="PF21082">
    <property type="entry name" value="MS_channel_3rd"/>
    <property type="match status" value="1"/>
</dbReference>
<organism evidence="12 13">
    <name type="scientific">Arboricoccus pini</name>
    <dbReference type="NCBI Taxonomy" id="1963835"/>
    <lineage>
        <taxon>Bacteria</taxon>
        <taxon>Pseudomonadati</taxon>
        <taxon>Pseudomonadota</taxon>
        <taxon>Alphaproteobacteria</taxon>
        <taxon>Geminicoccales</taxon>
        <taxon>Geminicoccaceae</taxon>
        <taxon>Arboricoccus</taxon>
    </lineage>
</organism>
<dbReference type="InterPro" id="IPR010920">
    <property type="entry name" value="LSM_dom_sf"/>
</dbReference>
<evidence type="ECO:0000256" key="2">
    <source>
        <dbReference type="ARBA" id="ARBA00008017"/>
    </source>
</evidence>
<feature type="transmembrane region" description="Helical" evidence="8">
    <location>
        <begin position="194"/>
        <end position="220"/>
    </location>
</feature>
<feature type="transmembrane region" description="Helical" evidence="8">
    <location>
        <begin position="399"/>
        <end position="420"/>
    </location>
</feature>
<dbReference type="InterPro" id="IPR045276">
    <property type="entry name" value="YbiO_bact"/>
</dbReference>
<name>A0A212PYZ9_9PROT</name>
<dbReference type="RefSeq" id="WP_088559537.1">
    <property type="nucleotide sequence ID" value="NZ_FYEH01000001.1"/>
</dbReference>
<feature type="transmembrane region" description="Helical" evidence="8">
    <location>
        <begin position="570"/>
        <end position="589"/>
    </location>
</feature>
<dbReference type="EMBL" id="FYEH01000001">
    <property type="protein sequence ID" value="SNB52209.1"/>
    <property type="molecule type" value="Genomic_DNA"/>
</dbReference>
<dbReference type="InterPro" id="IPR011066">
    <property type="entry name" value="MscS_channel_C_sf"/>
</dbReference>
<dbReference type="InterPro" id="IPR049142">
    <property type="entry name" value="MS_channel_1st"/>
</dbReference>
<gene>
    <name evidence="12" type="ORF">SAMN07250955_101206</name>
</gene>
<dbReference type="Gene3D" id="1.10.287.1260">
    <property type="match status" value="1"/>
</dbReference>
<sequence>MIPGRLILPRHTRALALAIVLILGVWTILSGGIVSLQALAQGAPDASVNDTGKPGADSLKPEAPPADAAAPAATQDQGAPATTSPRPSLAAASATGKAALDEAELTATIKLLEDPAAREQFLGQLKALQAGMKTVGATSSTRAETLVDKVTGKVNLQVQAVVDTAKAVLASIATLPNLADWLAFQASNEYRRAFWFSVFEGVGLTLVGGLVLVMLLTHFVRRYTSRVRLNPAHGSFRRGLRRLWVLLLDVLPAIGFFIAGSIVLRVLPLADVTIDVGTLGVLCFAIGHLLWMSSHHVFAPRDKDWRWLKLSDEDALALRRFSRGIGLLSLDGYFLLVAADRLGLPASLHTVLSHILFIIICGWMSVWLVRHRAAIAKAVRRLGASRLALLRDVLPWEALAARGHLLLIGLVWLYYLVWAIDVPGGFSYLFIATLATAAIAVVFQLGMLVLHRLQRRADRSSPLEETDTLDPAPRRAGDAIVFGILAMALRALAILALLQVWGLNILGWLHSPTGARVLERGLRIGIIILIAIALWLALDRAITRYLTAMDAHGNIKHSNRSRTLANIGRNVVLVVICLFAAATVLSEVGVDTGPLLAGAGVVGLAIGFGSQALVKDIITGLFILLGDTMRVGDVVDLGGQSGAVETMSMRAVVLRAYNGSVMTIPYGSITTITNLTKDFSFAVFNVALTYRANIDAVYDMLRELDEQIRGEWPYRRIILAPLEIAGVDKFLDSSVVILARLKTRPGDQWRVQREFNKRINQALNERGIEIPYPHQTVYFRDGSPMGAREAALAGEATLSNGDEAATMTTRA</sequence>
<keyword evidence="5 8" id="KW-1133">Transmembrane helix</keyword>
<reference evidence="12 13" key="1">
    <citation type="submission" date="2017-06" db="EMBL/GenBank/DDBJ databases">
        <authorList>
            <person name="Kim H.J."/>
            <person name="Triplett B.A."/>
        </authorList>
    </citation>
    <scope>NUCLEOTIDE SEQUENCE [LARGE SCALE GENOMIC DNA]</scope>
    <source>
        <strain evidence="12 13">B29T1</strain>
    </source>
</reference>
<comment type="similarity">
    <text evidence="2">Belongs to the MscS (TC 1.A.23) family.</text>
</comment>
<dbReference type="InterPro" id="IPR011014">
    <property type="entry name" value="MscS_channel_TM-2"/>
</dbReference>
<feature type="domain" description="Mechanosensitive ion channel transmembrane helices 2/3" evidence="11">
    <location>
        <begin position="570"/>
        <end position="611"/>
    </location>
</feature>
<keyword evidence="4 8" id="KW-0812">Transmembrane</keyword>
<dbReference type="InterPro" id="IPR006685">
    <property type="entry name" value="MscS_channel_2nd"/>
</dbReference>
<evidence type="ECO:0000259" key="9">
    <source>
        <dbReference type="Pfam" id="PF00924"/>
    </source>
</evidence>
<feature type="transmembrane region" description="Helical" evidence="8">
    <location>
        <begin position="479"/>
        <end position="501"/>
    </location>
</feature>
<feature type="compositionally biased region" description="Low complexity" evidence="7">
    <location>
        <begin position="65"/>
        <end position="82"/>
    </location>
</feature>
<protein>
    <submittedName>
        <fullName evidence="12">Small conductance mechanosensitive channel</fullName>
    </submittedName>
</protein>
<evidence type="ECO:0000256" key="7">
    <source>
        <dbReference type="SAM" id="MobiDB-lite"/>
    </source>
</evidence>
<evidence type="ECO:0000313" key="13">
    <source>
        <dbReference type="Proteomes" id="UP000197065"/>
    </source>
</evidence>
<dbReference type="InterPro" id="IPR023408">
    <property type="entry name" value="MscS_beta-dom_sf"/>
</dbReference>
<feature type="domain" description="Mechanosensitive ion channel MscS" evidence="9">
    <location>
        <begin position="613"/>
        <end position="677"/>
    </location>
</feature>
<feature type="domain" description="Mechanosensitive ion channel MscS C-terminal" evidence="10">
    <location>
        <begin position="683"/>
        <end position="770"/>
    </location>
</feature>
<feature type="transmembrane region" description="Helical" evidence="8">
    <location>
        <begin position="595"/>
        <end position="614"/>
    </location>
</feature>
<dbReference type="Gene3D" id="3.30.70.100">
    <property type="match status" value="1"/>
</dbReference>
<keyword evidence="3" id="KW-1003">Cell membrane</keyword>
<keyword evidence="13" id="KW-1185">Reference proteome</keyword>
<dbReference type="AlphaFoldDB" id="A0A212PYZ9"/>
<dbReference type="InterPro" id="IPR049278">
    <property type="entry name" value="MS_channel_C"/>
</dbReference>
<dbReference type="OrthoDB" id="9814206at2"/>
<dbReference type="PANTHER" id="PTHR30460">
    <property type="entry name" value="MODERATE CONDUCTANCE MECHANOSENSITIVE CHANNEL YBIO"/>
    <property type="match status" value="1"/>
</dbReference>
<evidence type="ECO:0000259" key="10">
    <source>
        <dbReference type="Pfam" id="PF21082"/>
    </source>
</evidence>
<feature type="region of interest" description="Disordered" evidence="7">
    <location>
        <begin position="44"/>
        <end position="90"/>
    </location>
</feature>
<feature type="transmembrane region" description="Helical" evidence="8">
    <location>
        <begin position="426"/>
        <end position="450"/>
    </location>
</feature>
<dbReference type="Pfam" id="PF00924">
    <property type="entry name" value="MS_channel_2nd"/>
    <property type="match status" value="1"/>
</dbReference>
<evidence type="ECO:0000256" key="3">
    <source>
        <dbReference type="ARBA" id="ARBA00022475"/>
    </source>
</evidence>
<feature type="transmembrane region" description="Helical" evidence="8">
    <location>
        <begin position="351"/>
        <end position="369"/>
    </location>
</feature>
<dbReference type="Gene3D" id="2.30.30.60">
    <property type="match status" value="1"/>
</dbReference>